<protein>
    <submittedName>
        <fullName evidence="1">Uncharacterized protein</fullName>
    </submittedName>
</protein>
<dbReference type="Proteomes" id="UP001521785">
    <property type="component" value="Unassembled WGS sequence"/>
</dbReference>
<reference evidence="1 2" key="1">
    <citation type="submission" date="2024-02" db="EMBL/GenBank/DDBJ databases">
        <title>De novo assembly and annotation of 12 fungi associated with fruit tree decline syndrome in Ontario, Canada.</title>
        <authorList>
            <person name="Sulman M."/>
            <person name="Ellouze W."/>
            <person name="Ilyukhin E."/>
        </authorList>
    </citation>
    <scope>NUCLEOTIDE SEQUENCE [LARGE SCALE GENOMIC DNA]</scope>
    <source>
        <strain evidence="1 2">M42-189</strain>
    </source>
</reference>
<organism evidence="1 2">
    <name type="scientific">Paraconiothyrium brasiliense</name>
    <dbReference type="NCBI Taxonomy" id="300254"/>
    <lineage>
        <taxon>Eukaryota</taxon>
        <taxon>Fungi</taxon>
        <taxon>Dikarya</taxon>
        <taxon>Ascomycota</taxon>
        <taxon>Pezizomycotina</taxon>
        <taxon>Dothideomycetes</taxon>
        <taxon>Pleosporomycetidae</taxon>
        <taxon>Pleosporales</taxon>
        <taxon>Massarineae</taxon>
        <taxon>Didymosphaeriaceae</taxon>
        <taxon>Paraconiothyrium</taxon>
    </lineage>
</organism>
<comment type="caution">
    <text evidence="1">The sequence shown here is derived from an EMBL/GenBank/DDBJ whole genome shotgun (WGS) entry which is preliminary data.</text>
</comment>
<gene>
    <name evidence="1" type="ORF">SLS60_011661</name>
</gene>
<name>A0ABR3QI86_9PLEO</name>
<accession>A0ABR3QI86</accession>
<proteinExistence type="predicted"/>
<keyword evidence="2" id="KW-1185">Reference proteome</keyword>
<sequence>MVGLTTQGANMPPLFRPPGADPLATRADTWPYIHNICGYLSLNNAKMYRDFIQYFEDGTIPEATLATMVRESHIFDDLPDVSLLHDDLVIVILVNKADENLVAKAASAIVEISKDQRSSRNEHAPSAAVPGYAEHAGADDNELIKTPANVAKQPENGITLSLRPAPTMEVTPALASLAETAKIKRVRHPVRGSEKRALAQEAEKFLVEGKRSIRQDTSSAGTDGS</sequence>
<evidence type="ECO:0000313" key="1">
    <source>
        <dbReference type="EMBL" id="KAL1591663.1"/>
    </source>
</evidence>
<evidence type="ECO:0000313" key="2">
    <source>
        <dbReference type="Proteomes" id="UP001521785"/>
    </source>
</evidence>
<dbReference type="EMBL" id="JAKJXO020000023">
    <property type="protein sequence ID" value="KAL1591663.1"/>
    <property type="molecule type" value="Genomic_DNA"/>
</dbReference>